<evidence type="ECO:0000313" key="2">
    <source>
        <dbReference type="EMBL" id="MBO8414104.1"/>
    </source>
</evidence>
<sequence>MKRTFKFSFISFILSFISISSALGVYSDGNTFLIGNSAVSPRRSITDPDLDYDAGGSKSPEAILAELDAFDISVGEDWTPVDSSSLRYYSNSFSYYERDELNHRTYFNFYFLENLKSPKYYSVIYRIVTSPQQARHWGFLGIGSYGDNWSFYNLDVKAILQSGTIINWSPKNQPLEGNVTEGFSFGTDGTSNISYSISYPTSELSITSKTNVASGIYETIYSDVSVTDYTKNSAIYTGAFAFECSSSTPQVDVFASVTYYGEYYKTDREQCKTNLSIILEA</sequence>
<comment type="caution">
    <text evidence="2">The sequence shown here is derived from an EMBL/GenBank/DDBJ whole genome shotgun (WGS) entry which is preliminary data.</text>
</comment>
<dbReference type="EMBL" id="JADING010000037">
    <property type="protein sequence ID" value="MBO8414104.1"/>
    <property type="molecule type" value="Genomic_DNA"/>
</dbReference>
<organism evidence="2 3">
    <name type="scientific">Candidatus Scatoplasma merdavium</name>
    <dbReference type="NCBI Taxonomy" id="2840932"/>
    <lineage>
        <taxon>Bacteria</taxon>
        <taxon>Bacillati</taxon>
        <taxon>Bacillota</taxon>
        <taxon>Bacilli</taxon>
        <taxon>Bacillales</taxon>
        <taxon>Candidatus Scatoplasma</taxon>
    </lineage>
</organism>
<gene>
    <name evidence="2" type="ORF">IAC78_01295</name>
</gene>
<reference evidence="2" key="1">
    <citation type="submission" date="2020-10" db="EMBL/GenBank/DDBJ databases">
        <authorList>
            <person name="Gilroy R."/>
        </authorList>
    </citation>
    <scope>NUCLEOTIDE SEQUENCE</scope>
    <source>
        <strain evidence="2">1748</strain>
    </source>
</reference>
<keyword evidence="1" id="KW-0732">Signal</keyword>
<feature type="signal peptide" evidence="1">
    <location>
        <begin position="1"/>
        <end position="22"/>
    </location>
</feature>
<evidence type="ECO:0000256" key="1">
    <source>
        <dbReference type="SAM" id="SignalP"/>
    </source>
</evidence>
<feature type="chain" id="PRO_5038974596" evidence="1">
    <location>
        <begin position="23"/>
        <end position="281"/>
    </location>
</feature>
<accession>A0A9D9D8S7</accession>
<protein>
    <submittedName>
        <fullName evidence="2">Uncharacterized protein</fullName>
    </submittedName>
</protein>
<dbReference type="Proteomes" id="UP000823629">
    <property type="component" value="Unassembled WGS sequence"/>
</dbReference>
<reference evidence="2" key="2">
    <citation type="journal article" date="2021" name="PeerJ">
        <title>Extensive microbial diversity within the chicken gut microbiome revealed by metagenomics and culture.</title>
        <authorList>
            <person name="Gilroy R."/>
            <person name="Ravi A."/>
            <person name="Getino M."/>
            <person name="Pursley I."/>
            <person name="Horton D.L."/>
            <person name="Alikhan N.F."/>
            <person name="Baker D."/>
            <person name="Gharbi K."/>
            <person name="Hall N."/>
            <person name="Watson M."/>
            <person name="Adriaenssens E.M."/>
            <person name="Foster-Nyarko E."/>
            <person name="Jarju S."/>
            <person name="Secka A."/>
            <person name="Antonio M."/>
            <person name="Oren A."/>
            <person name="Chaudhuri R.R."/>
            <person name="La Ragione R."/>
            <person name="Hildebrand F."/>
            <person name="Pallen M.J."/>
        </authorList>
    </citation>
    <scope>NUCLEOTIDE SEQUENCE</scope>
    <source>
        <strain evidence="2">1748</strain>
    </source>
</reference>
<proteinExistence type="predicted"/>
<dbReference type="AlphaFoldDB" id="A0A9D9D8S7"/>
<evidence type="ECO:0000313" key="3">
    <source>
        <dbReference type="Proteomes" id="UP000823629"/>
    </source>
</evidence>
<name>A0A9D9D8S7_9BACL</name>